<organism evidence="8 9">
    <name type="scientific">Methanopyrus kandleri</name>
    <dbReference type="NCBI Taxonomy" id="2320"/>
    <lineage>
        <taxon>Archaea</taxon>
        <taxon>Methanobacteriati</taxon>
        <taxon>Methanobacteriota</taxon>
        <taxon>Methanomada group</taxon>
        <taxon>Methanopyri</taxon>
        <taxon>Methanopyrales</taxon>
        <taxon>Methanopyraceae</taxon>
        <taxon>Methanopyrus</taxon>
    </lineage>
</organism>
<evidence type="ECO:0000256" key="4">
    <source>
        <dbReference type="ARBA" id="ARBA00022989"/>
    </source>
</evidence>
<keyword evidence="3 6" id="KW-0812">Transmembrane</keyword>
<evidence type="ECO:0000259" key="7">
    <source>
        <dbReference type="Pfam" id="PF04138"/>
    </source>
</evidence>
<name>A0A832TGR4_9EURY</name>
<protein>
    <submittedName>
        <fullName evidence="8">GtrA family protein</fullName>
    </submittedName>
</protein>
<dbReference type="Proteomes" id="UP000619545">
    <property type="component" value="Unassembled WGS sequence"/>
</dbReference>
<comment type="similarity">
    <text evidence="2">Belongs to the GtrA family.</text>
</comment>
<keyword evidence="5 6" id="KW-0472">Membrane</keyword>
<dbReference type="Pfam" id="PF04138">
    <property type="entry name" value="GtrA_DPMS_TM"/>
    <property type="match status" value="1"/>
</dbReference>
<evidence type="ECO:0000256" key="6">
    <source>
        <dbReference type="SAM" id="Phobius"/>
    </source>
</evidence>
<dbReference type="AlphaFoldDB" id="A0A832TGR4"/>
<evidence type="ECO:0000313" key="9">
    <source>
        <dbReference type="Proteomes" id="UP000619545"/>
    </source>
</evidence>
<evidence type="ECO:0000256" key="1">
    <source>
        <dbReference type="ARBA" id="ARBA00004141"/>
    </source>
</evidence>
<dbReference type="PANTHER" id="PTHR38459:SF1">
    <property type="entry name" value="PROPHAGE BACTOPRENOL-LINKED GLUCOSE TRANSLOCASE HOMOLOG"/>
    <property type="match status" value="1"/>
</dbReference>
<comment type="subcellular location">
    <subcellularLocation>
        <location evidence="1">Membrane</location>
        <topology evidence="1">Multi-pass membrane protein</topology>
    </subcellularLocation>
</comment>
<evidence type="ECO:0000256" key="3">
    <source>
        <dbReference type="ARBA" id="ARBA00022692"/>
    </source>
</evidence>
<evidence type="ECO:0000256" key="5">
    <source>
        <dbReference type="ARBA" id="ARBA00023136"/>
    </source>
</evidence>
<feature type="domain" description="GtrA/DPMS transmembrane" evidence="7">
    <location>
        <begin position="22"/>
        <end position="141"/>
    </location>
</feature>
<comment type="caution">
    <text evidence="8">The sequence shown here is derived from an EMBL/GenBank/DDBJ whole genome shotgun (WGS) entry which is preliminary data.</text>
</comment>
<dbReference type="PANTHER" id="PTHR38459">
    <property type="entry name" value="PROPHAGE BACTOPRENOL-LINKED GLUCOSE TRANSLOCASE HOMOLOG"/>
    <property type="match status" value="1"/>
</dbReference>
<feature type="transmembrane region" description="Helical" evidence="6">
    <location>
        <begin position="88"/>
        <end position="109"/>
    </location>
</feature>
<sequence length="151" mass="17174">MKILFRILERTPGVDGPERFLKFSLVGLSGVFVNLGLLWFLTEVVGIYYVVSNIIAVEVSIISNFILNDLWTWRDRRDPGLLNFLKRLAAFNIICAGGLVINTAVLWTLTELLHIYYIASALFGIAAATLWNYWMNNRVTWGVLLERAHEG</sequence>
<reference evidence="8" key="1">
    <citation type="journal article" date="2020" name="bioRxiv">
        <title>A rank-normalized archaeal taxonomy based on genome phylogeny resolves widespread incomplete and uneven classifications.</title>
        <authorList>
            <person name="Rinke C."/>
            <person name="Chuvochina M."/>
            <person name="Mussig A.J."/>
            <person name="Chaumeil P.-A."/>
            <person name="Waite D.W."/>
            <person name="Whitman W.B."/>
            <person name="Parks D.H."/>
            <person name="Hugenholtz P."/>
        </authorList>
    </citation>
    <scope>NUCLEOTIDE SEQUENCE</scope>
    <source>
        <strain evidence="8">UBA8853</strain>
    </source>
</reference>
<proteinExistence type="inferred from homology"/>
<dbReference type="GeneID" id="1477020"/>
<feature type="transmembrane region" description="Helical" evidence="6">
    <location>
        <begin position="115"/>
        <end position="134"/>
    </location>
</feature>
<gene>
    <name evidence="8" type="ORF">HA336_01300</name>
</gene>
<evidence type="ECO:0000313" key="8">
    <source>
        <dbReference type="EMBL" id="HII69853.1"/>
    </source>
</evidence>
<feature type="transmembrane region" description="Helical" evidence="6">
    <location>
        <begin position="47"/>
        <end position="67"/>
    </location>
</feature>
<accession>A0A832TGR4</accession>
<dbReference type="InterPro" id="IPR007267">
    <property type="entry name" value="GtrA_DPMS_TM"/>
</dbReference>
<dbReference type="GO" id="GO:0005886">
    <property type="term" value="C:plasma membrane"/>
    <property type="evidence" value="ECO:0007669"/>
    <property type="project" value="TreeGrafter"/>
</dbReference>
<keyword evidence="4 6" id="KW-1133">Transmembrane helix</keyword>
<dbReference type="InterPro" id="IPR051401">
    <property type="entry name" value="GtrA_CellWall_Glycosyl"/>
</dbReference>
<feature type="transmembrane region" description="Helical" evidence="6">
    <location>
        <begin position="20"/>
        <end position="41"/>
    </location>
</feature>
<dbReference type="GO" id="GO:0000271">
    <property type="term" value="P:polysaccharide biosynthetic process"/>
    <property type="evidence" value="ECO:0007669"/>
    <property type="project" value="InterPro"/>
</dbReference>
<dbReference type="RefSeq" id="WP_011019287.1">
    <property type="nucleotide sequence ID" value="NZ_DUJS01000002.1"/>
</dbReference>
<dbReference type="OMA" id="VQYVIVI"/>
<evidence type="ECO:0000256" key="2">
    <source>
        <dbReference type="ARBA" id="ARBA00009399"/>
    </source>
</evidence>
<dbReference type="EMBL" id="DUJS01000002">
    <property type="protein sequence ID" value="HII69853.1"/>
    <property type="molecule type" value="Genomic_DNA"/>
</dbReference>